<dbReference type="Pfam" id="PF13833">
    <property type="entry name" value="EF-hand_8"/>
    <property type="match status" value="1"/>
</dbReference>
<organism evidence="7 8">
    <name type="scientific">Pocillopora meandrina</name>
    <dbReference type="NCBI Taxonomy" id="46732"/>
    <lineage>
        <taxon>Eukaryota</taxon>
        <taxon>Metazoa</taxon>
        <taxon>Cnidaria</taxon>
        <taxon>Anthozoa</taxon>
        <taxon>Hexacorallia</taxon>
        <taxon>Scleractinia</taxon>
        <taxon>Astrocoeniina</taxon>
        <taxon>Pocilloporidae</taxon>
        <taxon>Pocillopora</taxon>
    </lineage>
</organism>
<evidence type="ECO:0000256" key="3">
    <source>
        <dbReference type="ARBA" id="ARBA00022737"/>
    </source>
</evidence>
<feature type="domain" description="EF-hand" evidence="6">
    <location>
        <begin position="293"/>
        <end position="328"/>
    </location>
</feature>
<feature type="region of interest" description="Disordered" evidence="5">
    <location>
        <begin position="213"/>
        <end position="233"/>
    </location>
</feature>
<name>A0AAU9XCG6_9CNID</name>
<protein>
    <recommendedName>
        <fullName evidence="6">EF-hand domain-containing protein</fullName>
    </recommendedName>
</protein>
<dbReference type="PROSITE" id="PS00018">
    <property type="entry name" value="EF_HAND_1"/>
    <property type="match status" value="3"/>
</dbReference>
<dbReference type="Gene3D" id="1.10.238.10">
    <property type="entry name" value="EF-hand"/>
    <property type="match status" value="1"/>
</dbReference>
<dbReference type="EMBL" id="CALNXJ010000036">
    <property type="protein sequence ID" value="CAH3142127.1"/>
    <property type="molecule type" value="Genomic_DNA"/>
</dbReference>
<dbReference type="AlphaFoldDB" id="A0AAU9XCG6"/>
<feature type="compositionally biased region" description="Basic and acidic residues" evidence="5">
    <location>
        <begin position="216"/>
        <end position="233"/>
    </location>
</feature>
<dbReference type="SUPFAM" id="SSF47473">
    <property type="entry name" value="EF-hand"/>
    <property type="match status" value="1"/>
</dbReference>
<evidence type="ECO:0000313" key="7">
    <source>
        <dbReference type="EMBL" id="CAH3142127.1"/>
    </source>
</evidence>
<keyword evidence="3" id="KW-0677">Repeat</keyword>
<dbReference type="PANTHER" id="PTHR23055">
    <property type="entry name" value="CALCIUM BINDING PROTEINS"/>
    <property type="match status" value="1"/>
</dbReference>
<evidence type="ECO:0000259" key="6">
    <source>
        <dbReference type="PROSITE" id="PS50222"/>
    </source>
</evidence>
<evidence type="ECO:0000256" key="1">
    <source>
        <dbReference type="ARBA" id="ARBA00006049"/>
    </source>
</evidence>
<dbReference type="CDD" id="cd00051">
    <property type="entry name" value="EFh"/>
    <property type="match status" value="2"/>
</dbReference>
<dbReference type="InterPro" id="IPR018247">
    <property type="entry name" value="EF_Hand_1_Ca_BS"/>
</dbReference>
<comment type="caution">
    <text evidence="7">The sequence shown here is derived from an EMBL/GenBank/DDBJ whole genome shotgun (WGS) entry which is preliminary data.</text>
</comment>
<dbReference type="Proteomes" id="UP001159428">
    <property type="component" value="Unassembled WGS sequence"/>
</dbReference>
<sequence>MADMNLTTPNFANESRSNILEFYRRVVIGYGYQLTHSIVELLRVQKASTAPTYLTKLKKELKLIKPLITRAVNLDRQLKGLPTLGTTAAIPPNRNSRPQSQSLSSVVCHLKECVLSDLEIWSNEMFIDFKKLKDIDYVCTCHFSPQFSFCILSLVSKHSSSPHSEKDQMLEGKSPESSCKNNLGDEECECPHDERLSKFAHFKQVVNGIRRKGGKRGLDTKSDLGSSTDHDSRDASLHFGVRVEGIEELMSNTKFTRQELQRMYRGFKNECPNGTVDRDTFKKIYAQFFPYGDSSLYANHVFNVFDHDRDGKVSFEDFVTGLSLSLYGSREEKMRWAFQLYDLDGDGFITREEMATVVHSVHCMMGIDTLPTGAEMGVDEQVERLFMLMDKNQDGVISEEEFLQGCEKDESIKQSLAMFDSVR</sequence>
<feature type="domain" description="EF-hand" evidence="6">
    <location>
        <begin position="329"/>
        <end position="364"/>
    </location>
</feature>
<feature type="domain" description="EF-hand" evidence="6">
    <location>
        <begin position="377"/>
        <end position="412"/>
    </location>
</feature>
<dbReference type="PROSITE" id="PS50222">
    <property type="entry name" value="EF_HAND_2"/>
    <property type="match status" value="3"/>
</dbReference>
<keyword evidence="8" id="KW-1185">Reference proteome</keyword>
<dbReference type="GO" id="GO:0005509">
    <property type="term" value="F:calcium ion binding"/>
    <property type="evidence" value="ECO:0007669"/>
    <property type="project" value="InterPro"/>
</dbReference>
<evidence type="ECO:0000256" key="2">
    <source>
        <dbReference type="ARBA" id="ARBA00022723"/>
    </source>
</evidence>
<proteinExistence type="inferred from homology"/>
<dbReference type="InterPro" id="IPR028846">
    <property type="entry name" value="Recoverin"/>
</dbReference>
<keyword evidence="4" id="KW-0106">Calcium</keyword>
<dbReference type="PANTHER" id="PTHR23055:SF167">
    <property type="entry name" value="EF-HAND DOMAIN-CONTAINING PROTEIN"/>
    <property type="match status" value="1"/>
</dbReference>
<reference evidence="7 8" key="1">
    <citation type="submission" date="2022-05" db="EMBL/GenBank/DDBJ databases">
        <authorList>
            <consortium name="Genoscope - CEA"/>
            <person name="William W."/>
        </authorList>
    </citation>
    <scope>NUCLEOTIDE SEQUENCE [LARGE SCALE GENOMIC DNA]</scope>
</reference>
<dbReference type="InterPro" id="IPR011992">
    <property type="entry name" value="EF-hand-dom_pair"/>
</dbReference>
<keyword evidence="2" id="KW-0479">Metal-binding</keyword>
<dbReference type="FunFam" id="1.10.238.10:FF:000009">
    <property type="entry name" value="Visinin-like protein 1"/>
    <property type="match status" value="1"/>
</dbReference>
<evidence type="ECO:0000313" key="8">
    <source>
        <dbReference type="Proteomes" id="UP001159428"/>
    </source>
</evidence>
<evidence type="ECO:0000256" key="4">
    <source>
        <dbReference type="ARBA" id="ARBA00022837"/>
    </source>
</evidence>
<dbReference type="Pfam" id="PF13499">
    <property type="entry name" value="EF-hand_7"/>
    <property type="match status" value="1"/>
</dbReference>
<gene>
    <name evidence="7" type="ORF">PMEA_00019953</name>
</gene>
<comment type="similarity">
    <text evidence="1">Belongs to the recoverin family.</text>
</comment>
<dbReference type="InterPro" id="IPR002048">
    <property type="entry name" value="EF_hand_dom"/>
</dbReference>
<evidence type="ECO:0000256" key="5">
    <source>
        <dbReference type="SAM" id="MobiDB-lite"/>
    </source>
</evidence>
<dbReference type="SMART" id="SM00054">
    <property type="entry name" value="EFh"/>
    <property type="match status" value="3"/>
</dbReference>
<accession>A0AAU9XCG6</accession>
<dbReference type="PRINTS" id="PR00450">
    <property type="entry name" value="RECOVERIN"/>
</dbReference>